<evidence type="ECO:0000313" key="3">
    <source>
        <dbReference type="Proteomes" id="UP000033924"/>
    </source>
</evidence>
<organism evidence="2 3">
    <name type="scientific">Erwinia tracheiphila</name>
    <dbReference type="NCBI Taxonomy" id="65700"/>
    <lineage>
        <taxon>Bacteria</taxon>
        <taxon>Pseudomonadati</taxon>
        <taxon>Pseudomonadota</taxon>
        <taxon>Gammaproteobacteria</taxon>
        <taxon>Enterobacterales</taxon>
        <taxon>Erwiniaceae</taxon>
        <taxon>Erwinia</taxon>
    </lineage>
</organism>
<proteinExistence type="predicted"/>
<sequence>MGWCNQKAVNLPGADYFTTNQYLWDGYARSCTPGLPAAKRNGVSENATSCKTFAALFTDLCRA</sequence>
<dbReference type="Proteomes" id="UP000033924">
    <property type="component" value="Unassembled WGS sequence"/>
</dbReference>
<gene>
    <name evidence="1" type="ORF">AV903_13235</name>
    <name evidence="2" type="ORF">SY86_08325</name>
</gene>
<reference evidence="1 4" key="2">
    <citation type="submission" date="2016-01" db="EMBL/GenBank/DDBJ databases">
        <authorList>
            <person name="Oliw E.H."/>
        </authorList>
    </citation>
    <scope>NUCLEOTIDE SEQUENCE [LARGE SCALE GENOMIC DNA]</scope>
    <source>
        <strain evidence="1 4">MDcuke</strain>
    </source>
</reference>
<evidence type="ECO:0000313" key="4">
    <source>
        <dbReference type="Proteomes" id="UP000264980"/>
    </source>
</evidence>
<evidence type="ECO:0000313" key="1">
    <source>
        <dbReference type="EMBL" id="AXF76786.1"/>
    </source>
</evidence>
<reference evidence="2 3" key="1">
    <citation type="submission" date="2015-01" db="EMBL/GenBank/DDBJ databases">
        <title>Erwinia tracheiphila.</title>
        <authorList>
            <person name="Shapiro L.R."/>
        </authorList>
    </citation>
    <scope>NUCLEOTIDE SEQUENCE [LARGE SCALE GENOMIC DNA]</scope>
    <source>
        <strain evidence="2 3">BuffGH</strain>
    </source>
</reference>
<dbReference type="AlphaFoldDB" id="A0A0M2KDP2"/>
<dbReference type="Proteomes" id="UP000264980">
    <property type="component" value="Chromosome"/>
</dbReference>
<keyword evidence="3" id="KW-1185">Reference proteome</keyword>
<protein>
    <submittedName>
        <fullName evidence="2">Uncharacterized protein</fullName>
    </submittedName>
</protein>
<dbReference type="EMBL" id="CP013970">
    <property type="protein sequence ID" value="AXF76786.1"/>
    <property type="molecule type" value="Genomic_DNA"/>
</dbReference>
<name>A0A0M2KDP2_9GAMM</name>
<accession>A0A0M2KDP2</accession>
<dbReference type="EMBL" id="JXNU01000003">
    <property type="protein sequence ID" value="KKF35427.1"/>
    <property type="molecule type" value="Genomic_DNA"/>
</dbReference>
<evidence type="ECO:0000313" key="2">
    <source>
        <dbReference type="EMBL" id="KKF35427.1"/>
    </source>
</evidence>